<organism evidence="1 2">
    <name type="scientific">Stentor coeruleus</name>
    <dbReference type="NCBI Taxonomy" id="5963"/>
    <lineage>
        <taxon>Eukaryota</taxon>
        <taxon>Sar</taxon>
        <taxon>Alveolata</taxon>
        <taxon>Ciliophora</taxon>
        <taxon>Postciliodesmatophora</taxon>
        <taxon>Heterotrichea</taxon>
        <taxon>Heterotrichida</taxon>
        <taxon>Stentoridae</taxon>
        <taxon>Stentor</taxon>
    </lineage>
</organism>
<dbReference type="AlphaFoldDB" id="A0A1R2C9G5"/>
<evidence type="ECO:0000313" key="1">
    <source>
        <dbReference type="EMBL" id="OMJ85653.1"/>
    </source>
</evidence>
<evidence type="ECO:0000313" key="2">
    <source>
        <dbReference type="Proteomes" id="UP000187209"/>
    </source>
</evidence>
<sequence>MGCVETRNSSEETAVLVAEKALNFHMQQATRVDSIIRKYSPNGKTNPTQLGRIAEILGIVIFSNPPNTKIDDFFRKIISNEGFYDMKDLLVIGILLSQGDPSVKAGLIYQIFDEELTSRIPMNKIAGEVLSKLIDHSCSNLPLLVAQGQSLVTNTIKNEKYVNDMNQAKTMCIKNISDKLAENGNNVTEATFVEVFSSFNQGSLTSSTGWRKYLIDTFVANPPKKTFVNPYKKANK</sequence>
<comment type="caution">
    <text evidence="1">The sequence shown here is derived from an EMBL/GenBank/DDBJ whole genome shotgun (WGS) entry which is preliminary data.</text>
</comment>
<gene>
    <name evidence="1" type="ORF">SteCoe_13005</name>
</gene>
<keyword evidence="2" id="KW-1185">Reference proteome</keyword>
<dbReference type="EMBL" id="MPUH01000230">
    <property type="protein sequence ID" value="OMJ85653.1"/>
    <property type="molecule type" value="Genomic_DNA"/>
</dbReference>
<accession>A0A1R2C9G5</accession>
<dbReference type="Proteomes" id="UP000187209">
    <property type="component" value="Unassembled WGS sequence"/>
</dbReference>
<name>A0A1R2C9G5_9CILI</name>
<proteinExistence type="predicted"/>
<protein>
    <submittedName>
        <fullName evidence="1">Uncharacterized protein</fullName>
    </submittedName>
</protein>
<reference evidence="1 2" key="1">
    <citation type="submission" date="2016-11" db="EMBL/GenBank/DDBJ databases">
        <title>The macronuclear genome of Stentor coeruleus: a giant cell with tiny introns.</title>
        <authorList>
            <person name="Slabodnick M."/>
            <person name="Ruby J.G."/>
            <person name="Reiff S.B."/>
            <person name="Swart E.C."/>
            <person name="Gosai S."/>
            <person name="Prabakaran S."/>
            <person name="Witkowska E."/>
            <person name="Larue G.E."/>
            <person name="Fisher S."/>
            <person name="Freeman R.M."/>
            <person name="Gunawardena J."/>
            <person name="Chu W."/>
            <person name="Stover N.A."/>
            <person name="Gregory B.D."/>
            <person name="Nowacki M."/>
            <person name="Derisi J."/>
            <person name="Roy S.W."/>
            <person name="Marshall W.F."/>
            <person name="Sood P."/>
        </authorList>
    </citation>
    <scope>NUCLEOTIDE SEQUENCE [LARGE SCALE GENOMIC DNA]</scope>
    <source>
        <strain evidence="1">WM001</strain>
    </source>
</reference>